<dbReference type="EMBL" id="JABBVZ010000082">
    <property type="protein sequence ID" value="NMP24071.1"/>
    <property type="molecule type" value="Genomic_DNA"/>
</dbReference>
<evidence type="ECO:0000259" key="1">
    <source>
        <dbReference type="Pfam" id="PF11563"/>
    </source>
</evidence>
<comment type="caution">
    <text evidence="2">The sequence shown here is derived from an EMBL/GenBank/DDBJ whole genome shotgun (WGS) entry which is preliminary data.</text>
</comment>
<gene>
    <name evidence="2" type="ORF">HIJ39_17195</name>
</gene>
<dbReference type="InterPro" id="IPR009050">
    <property type="entry name" value="Globin-like_sf"/>
</dbReference>
<evidence type="ECO:0000313" key="3">
    <source>
        <dbReference type="Proteomes" id="UP000533476"/>
    </source>
</evidence>
<dbReference type="SUPFAM" id="SSF55073">
    <property type="entry name" value="Nucleotide cyclase"/>
    <property type="match status" value="1"/>
</dbReference>
<dbReference type="GO" id="GO:0019825">
    <property type="term" value="F:oxygen binding"/>
    <property type="evidence" value="ECO:0007669"/>
    <property type="project" value="InterPro"/>
</dbReference>
<dbReference type="InterPro" id="IPR044398">
    <property type="entry name" value="Globin-sensor_dom"/>
</dbReference>
<reference evidence="2 3" key="1">
    <citation type="submission" date="2020-04" db="EMBL/GenBank/DDBJ databases">
        <authorList>
            <person name="Zhang R."/>
            <person name="Schippers A."/>
        </authorList>
    </citation>
    <scope>NUCLEOTIDE SEQUENCE [LARGE SCALE GENOMIC DNA]</scope>
    <source>
        <strain evidence="2 3">DSM 109850</strain>
    </source>
</reference>
<dbReference type="GO" id="GO:0020037">
    <property type="term" value="F:heme binding"/>
    <property type="evidence" value="ECO:0007669"/>
    <property type="project" value="InterPro"/>
</dbReference>
<protein>
    <recommendedName>
        <fullName evidence="1">Globin-sensor domain-containing protein</fullName>
    </recommendedName>
</protein>
<dbReference type="Pfam" id="PF11563">
    <property type="entry name" value="Protoglobin"/>
    <property type="match status" value="1"/>
</dbReference>
<dbReference type="Gene3D" id="3.30.70.270">
    <property type="match status" value="1"/>
</dbReference>
<dbReference type="SUPFAM" id="SSF46458">
    <property type="entry name" value="Globin-like"/>
    <property type="match status" value="1"/>
</dbReference>
<organism evidence="2 3">
    <name type="scientific">Sulfobacillus harzensis</name>
    <dbReference type="NCBI Taxonomy" id="2729629"/>
    <lineage>
        <taxon>Bacteria</taxon>
        <taxon>Bacillati</taxon>
        <taxon>Bacillota</taxon>
        <taxon>Clostridia</taxon>
        <taxon>Eubacteriales</taxon>
        <taxon>Clostridiales Family XVII. Incertae Sedis</taxon>
        <taxon>Sulfobacillus</taxon>
    </lineage>
</organism>
<feature type="domain" description="Globin-sensor" evidence="1">
    <location>
        <begin position="39"/>
        <end position="179"/>
    </location>
</feature>
<proteinExistence type="predicted"/>
<name>A0A7Y0L7B5_9FIRM</name>
<evidence type="ECO:0000313" key="2">
    <source>
        <dbReference type="EMBL" id="NMP24071.1"/>
    </source>
</evidence>
<sequence>MFLELSRRNPQDSFPVRVEVPAPGLRRGRAQALPLALSEAFGLSDEHLALIESQQMLLQPVLDDAVADLAQWIHHAQISPQLEGVTSSSHFMGLLTAHFRALTRGYLGAEDRDRAHRIVEAHRRHNVDIAWFALGYRHLQQKINAALRAVGEDELASAVTELCSWDMGMVLNGYQEVLERDHDSPLLNARAFWDRVLQDARYRLLQNHRALFILVQLHGGEAFRQDHGRSMLRERLNAAAYSLSRYATSHLVIGRLSLDEFGLWTDDLTAAQFNRLTRHLVSEIGRAAAPLQVVLAYAMLGPDGTTPDALYHHADSRLTEKLRRRQA</sequence>
<dbReference type="Proteomes" id="UP000533476">
    <property type="component" value="Unassembled WGS sequence"/>
</dbReference>
<dbReference type="InterPro" id="IPR029787">
    <property type="entry name" value="Nucleotide_cyclase"/>
</dbReference>
<dbReference type="InterPro" id="IPR012292">
    <property type="entry name" value="Globin/Proto"/>
</dbReference>
<dbReference type="AlphaFoldDB" id="A0A7Y0L7B5"/>
<dbReference type="Gene3D" id="1.10.490.10">
    <property type="entry name" value="Globins"/>
    <property type="match status" value="1"/>
</dbReference>
<accession>A0A7Y0L7B5</accession>
<keyword evidence="3" id="KW-1185">Reference proteome</keyword>
<dbReference type="InterPro" id="IPR043128">
    <property type="entry name" value="Rev_trsase/Diguanyl_cyclase"/>
</dbReference>